<reference evidence="2" key="1">
    <citation type="journal article" date="2019" name="Int. J. Syst. Evol. Microbiol.">
        <title>The Global Catalogue of Microorganisms (GCM) 10K type strain sequencing project: providing services to taxonomists for standard genome sequencing and annotation.</title>
        <authorList>
            <consortium name="The Broad Institute Genomics Platform"/>
            <consortium name="The Broad Institute Genome Sequencing Center for Infectious Disease"/>
            <person name="Wu L."/>
            <person name="Ma J."/>
        </authorList>
    </citation>
    <scope>NUCLEOTIDE SEQUENCE [LARGE SCALE GENOMIC DNA]</scope>
    <source>
        <strain evidence="2">CGMCC 4.7329</strain>
    </source>
</reference>
<accession>A0ABQ2L3V5</accession>
<dbReference type="EMBL" id="BMNE01000018">
    <property type="protein sequence ID" value="GGO01111.1"/>
    <property type="molecule type" value="Genomic_DNA"/>
</dbReference>
<protein>
    <submittedName>
        <fullName evidence="1">Uncharacterized protein</fullName>
    </submittedName>
</protein>
<proteinExistence type="predicted"/>
<name>A0ABQ2L3V5_9NOCA</name>
<evidence type="ECO:0000313" key="1">
    <source>
        <dbReference type="EMBL" id="GGO01111.1"/>
    </source>
</evidence>
<sequence length="97" mass="10521">MTYMTSAQPRQTAETDTAAGIAQPSDSILAIGPAEFERAVVSGIAARFSRFGASLWVLPPARKGRPLLSLDTALLRGTHPTADVRRAEASFHEWNQR</sequence>
<organism evidence="1 2">
    <name type="scientific">Nocardia rhizosphaerihabitans</name>
    <dbReference type="NCBI Taxonomy" id="1691570"/>
    <lineage>
        <taxon>Bacteria</taxon>
        <taxon>Bacillati</taxon>
        <taxon>Actinomycetota</taxon>
        <taxon>Actinomycetes</taxon>
        <taxon>Mycobacteriales</taxon>
        <taxon>Nocardiaceae</taxon>
        <taxon>Nocardia</taxon>
    </lineage>
</organism>
<evidence type="ECO:0000313" key="2">
    <source>
        <dbReference type="Proteomes" id="UP000658127"/>
    </source>
</evidence>
<comment type="caution">
    <text evidence="1">The sequence shown here is derived from an EMBL/GenBank/DDBJ whole genome shotgun (WGS) entry which is preliminary data.</text>
</comment>
<dbReference type="Proteomes" id="UP000658127">
    <property type="component" value="Unassembled WGS sequence"/>
</dbReference>
<keyword evidence="2" id="KW-1185">Reference proteome</keyword>
<gene>
    <name evidence="1" type="ORF">GCM10011610_70660</name>
</gene>